<proteinExistence type="predicted"/>
<evidence type="ECO:0000313" key="6">
    <source>
        <dbReference type="Proteomes" id="UP001652741"/>
    </source>
</evidence>
<reference evidence="7" key="1">
    <citation type="submission" date="2025-08" db="UniProtKB">
        <authorList>
            <consortium name="RefSeq"/>
        </authorList>
    </citation>
    <scope>IDENTIFICATION</scope>
</reference>
<organism evidence="6 7">
    <name type="scientific">Salmo salar</name>
    <name type="common">Atlantic salmon</name>
    <dbReference type="NCBI Taxonomy" id="8030"/>
    <lineage>
        <taxon>Eukaryota</taxon>
        <taxon>Metazoa</taxon>
        <taxon>Chordata</taxon>
        <taxon>Craniata</taxon>
        <taxon>Vertebrata</taxon>
        <taxon>Euteleostomi</taxon>
        <taxon>Actinopterygii</taxon>
        <taxon>Neopterygii</taxon>
        <taxon>Teleostei</taxon>
        <taxon>Protacanthopterygii</taxon>
        <taxon>Salmoniformes</taxon>
        <taxon>Salmonidae</taxon>
        <taxon>Salmoninae</taxon>
        <taxon>Salmo</taxon>
    </lineage>
</organism>
<name>A0A1S3Q667_SALSA</name>
<gene>
    <name evidence="7" type="primary">LOC106589669</name>
</gene>
<dbReference type="AlphaFoldDB" id="A0A1S3Q667"/>
<dbReference type="PANTHER" id="PTHR11967">
    <property type="entry name" value="ALPHA-1-ACID GLYCOPROTEIN"/>
    <property type="match status" value="1"/>
</dbReference>
<dbReference type="OrthoDB" id="8928962at2759"/>
<evidence type="ECO:0000256" key="5">
    <source>
        <dbReference type="SAM" id="SignalP"/>
    </source>
</evidence>
<keyword evidence="4" id="KW-0325">Glycoprotein</keyword>
<dbReference type="SUPFAM" id="SSF50814">
    <property type="entry name" value="Lipocalins"/>
    <property type="match status" value="1"/>
</dbReference>
<comment type="subcellular location">
    <subcellularLocation>
        <location evidence="1">Secreted</location>
    </subcellularLocation>
</comment>
<evidence type="ECO:0000256" key="4">
    <source>
        <dbReference type="ARBA" id="ARBA00023180"/>
    </source>
</evidence>
<evidence type="ECO:0000313" key="7">
    <source>
        <dbReference type="RefSeq" id="XP_014035397.1"/>
    </source>
</evidence>
<keyword evidence="6" id="KW-1185">Reference proteome</keyword>
<dbReference type="Gene3D" id="2.40.128.20">
    <property type="match status" value="1"/>
</dbReference>
<keyword evidence="3 5" id="KW-0732">Signal</keyword>
<evidence type="ECO:0000256" key="1">
    <source>
        <dbReference type="ARBA" id="ARBA00004613"/>
    </source>
</evidence>
<dbReference type="KEGG" id="sasa:106589669"/>
<sequence>MFALCATTLLCFLSFSQSAPAAALACEDLLKPMDPPRLDQQLLRKWALVAGSLSHPASLEALKTRDGITMEFSPSTPNTTQNSNTTTTVHYTQTNRFGSRCEYLTYNISLLNDNSTFRFDVGGRFNLTGVFLETSCPDCLVMKWEVMSRRRESTDLYLLRKVEGGREVEEEEMEEFRKQVECLGLPPPVVMEPGNVLCGFYQHIWKD</sequence>
<dbReference type="InterPro" id="IPR012674">
    <property type="entry name" value="Calycin"/>
</dbReference>
<keyword evidence="2" id="KW-0964">Secreted</keyword>
<dbReference type="RefSeq" id="XP_014035397.1">
    <property type="nucleotide sequence ID" value="XM_014179922.2"/>
</dbReference>
<feature type="chain" id="PRO_5010226493" evidence="5">
    <location>
        <begin position="19"/>
        <end position="207"/>
    </location>
</feature>
<protein>
    <submittedName>
        <fullName evidence="7">Uncharacterized protein isoform X1</fullName>
    </submittedName>
</protein>
<feature type="signal peptide" evidence="5">
    <location>
        <begin position="1"/>
        <end position="18"/>
    </location>
</feature>
<accession>A0A1S3Q667</accession>
<dbReference type="GO" id="GO:0005576">
    <property type="term" value="C:extracellular region"/>
    <property type="evidence" value="ECO:0007669"/>
    <property type="project" value="UniProtKB-SubCell"/>
</dbReference>
<evidence type="ECO:0000256" key="3">
    <source>
        <dbReference type="ARBA" id="ARBA00022729"/>
    </source>
</evidence>
<evidence type="ECO:0000256" key="2">
    <source>
        <dbReference type="ARBA" id="ARBA00022525"/>
    </source>
</evidence>
<dbReference type="PANTHER" id="PTHR11967:SF2">
    <property type="entry name" value="ALPHA-1-ACID GLYCOPROTEIN 1"/>
    <property type="match status" value="1"/>
</dbReference>
<dbReference type="GeneID" id="106589669"/>
<dbReference type="Proteomes" id="UP001652741">
    <property type="component" value="Chromosome ssa02"/>
</dbReference>